<dbReference type="InterPro" id="IPR034154">
    <property type="entry name" value="TOPRIM_DnaG/twinkle"/>
</dbReference>
<dbReference type="CDD" id="cd01029">
    <property type="entry name" value="TOPRIM_primases"/>
    <property type="match status" value="1"/>
</dbReference>
<dbReference type="Pfam" id="PF13481">
    <property type="entry name" value="AAA_25"/>
    <property type="match status" value="1"/>
</dbReference>
<dbReference type="SUPFAM" id="SSF56731">
    <property type="entry name" value="DNA primase core"/>
    <property type="match status" value="1"/>
</dbReference>
<keyword evidence="4" id="KW-1185">Reference proteome</keyword>
<dbReference type="Gene3D" id="3.40.1360.10">
    <property type="match status" value="1"/>
</dbReference>
<evidence type="ECO:0000256" key="1">
    <source>
        <dbReference type="SAM" id="MobiDB-lite"/>
    </source>
</evidence>
<organism evidence="3 4">
    <name type="scientific">Rhodosorus marinus</name>
    <dbReference type="NCBI Taxonomy" id="101924"/>
    <lineage>
        <taxon>Eukaryota</taxon>
        <taxon>Rhodophyta</taxon>
        <taxon>Stylonematophyceae</taxon>
        <taxon>Stylonematales</taxon>
        <taxon>Stylonemataceae</taxon>
        <taxon>Rhodosorus</taxon>
    </lineage>
</organism>
<dbReference type="PROSITE" id="PS51199">
    <property type="entry name" value="SF4_HELICASE"/>
    <property type="match status" value="1"/>
</dbReference>
<dbReference type="GO" id="GO:0006260">
    <property type="term" value="P:DNA replication"/>
    <property type="evidence" value="ECO:0007669"/>
    <property type="project" value="InterPro"/>
</dbReference>
<sequence>MSGNRILSSAIRMSMAASVRGVATIPSGSRVAAVGVAFRSRDATGKTLRGNAVHSHSGSCRCCSSTSSYSRGDCAAPSTGYNEMAESAKPGADEIYTSKHFEVQPGQVHDLLRRHDIEFRETADGISVKNCPFCHPINNKRENQWKLSINSAKGMFMCHRCSAKGGWWTLRNKLYSLAGNEMSSQGSGGFSMGIEANPLGGSYERRGGSVMISGEEQEKWVNVLKDSAALQHYMQQVRGLKPEVLEKYAVGGANFPFLTEGRRVHKLCFTFPMIDESGSVVRAKIRSMEDKSSQMLHPKGGKWGLFGLHTVPESAKEIILTEGEFDAMAAYQATGVPAVSLPNGANSLPVELLPSLERFEKIYLWMDDDHVGREGAQAFVKKLGIRRCYLVKTRGGTDVGPKDANDALREGVDMKALLEKAGPAPNHAIVQFRDMILEIYDEVKNPKRVAGTQFDSLKGLNSTLKGHRRGELTVVSGHTGVGKTTIMGQISLDLCMKGVRTLWGSFEINNVRMAKTLLGQFYYMKTGRYLRPKDIDSLETFEELCAEFESLPLYFMKFYGSCPVPKVIETMEYANYLLDTTHFVLDNLQFMLSGQARGTRKFDLQDEAIIEFRKFATSNNSHISLVMHPRKEQDDELLSTSSISGTAKATQEADNILLVQRGERHPFLDIRKNRYDGGVGSVPLAFDPESKVFNELPSSALEQNSLMKFSGREFPNPRRGQFTKTGAFPKGQSFFAATEQMPNSEKKANEQLSNLFDFTETPSSIGRAAQARKKNGDEKPPVSK</sequence>
<dbReference type="GO" id="GO:0005524">
    <property type="term" value="F:ATP binding"/>
    <property type="evidence" value="ECO:0007669"/>
    <property type="project" value="InterPro"/>
</dbReference>
<dbReference type="InterPro" id="IPR027032">
    <property type="entry name" value="Twinkle-like"/>
</dbReference>
<dbReference type="AlphaFoldDB" id="A0AAV8V179"/>
<evidence type="ECO:0000313" key="3">
    <source>
        <dbReference type="EMBL" id="KAJ8907102.1"/>
    </source>
</evidence>
<dbReference type="GO" id="GO:0003697">
    <property type="term" value="F:single-stranded DNA binding"/>
    <property type="evidence" value="ECO:0007669"/>
    <property type="project" value="InterPro"/>
</dbReference>
<dbReference type="Pfam" id="PF13155">
    <property type="entry name" value="Toprim_2"/>
    <property type="match status" value="1"/>
</dbReference>
<dbReference type="CDD" id="cd01122">
    <property type="entry name" value="Twinkle_C"/>
    <property type="match status" value="1"/>
</dbReference>
<accession>A0AAV8V179</accession>
<dbReference type="Proteomes" id="UP001157974">
    <property type="component" value="Unassembled WGS sequence"/>
</dbReference>
<reference evidence="3 4" key="1">
    <citation type="journal article" date="2023" name="Nat. Commun.">
        <title>Origin of minicircular mitochondrial genomes in red algae.</title>
        <authorList>
            <person name="Lee Y."/>
            <person name="Cho C.H."/>
            <person name="Lee Y.M."/>
            <person name="Park S.I."/>
            <person name="Yang J.H."/>
            <person name="West J.A."/>
            <person name="Bhattacharya D."/>
            <person name="Yoon H.S."/>
        </authorList>
    </citation>
    <scope>NUCLEOTIDE SEQUENCE [LARGE SCALE GENOMIC DNA]</scope>
    <source>
        <strain evidence="3 4">CCMP1338</strain>
        <tissue evidence="3">Whole cell</tissue>
    </source>
</reference>
<feature type="compositionally biased region" description="Basic and acidic residues" evidence="1">
    <location>
        <begin position="774"/>
        <end position="784"/>
    </location>
</feature>
<dbReference type="InterPro" id="IPR007694">
    <property type="entry name" value="DNA_helicase_DnaB-like_C"/>
</dbReference>
<proteinExistence type="predicted"/>
<dbReference type="EMBL" id="JAMWBK010000003">
    <property type="protein sequence ID" value="KAJ8907102.1"/>
    <property type="molecule type" value="Genomic_DNA"/>
</dbReference>
<feature type="region of interest" description="Disordered" evidence="1">
    <location>
        <begin position="758"/>
        <end position="784"/>
    </location>
</feature>
<feature type="domain" description="SF4 helicase" evidence="2">
    <location>
        <begin position="446"/>
        <end position="700"/>
    </location>
</feature>
<comment type="caution">
    <text evidence="3">The sequence shown here is derived from an EMBL/GenBank/DDBJ whole genome shotgun (WGS) entry which is preliminary data.</text>
</comment>
<gene>
    <name evidence="3" type="ORF">NDN08_003584</name>
</gene>
<protein>
    <recommendedName>
        <fullName evidence="2">SF4 helicase domain-containing protein</fullName>
    </recommendedName>
</protein>
<dbReference type="GO" id="GO:0043139">
    <property type="term" value="F:5'-3' DNA helicase activity"/>
    <property type="evidence" value="ECO:0007669"/>
    <property type="project" value="InterPro"/>
</dbReference>
<dbReference type="PANTHER" id="PTHR12873:SF0">
    <property type="entry name" value="TWINKLE MTDNA HELICASE"/>
    <property type="match status" value="1"/>
</dbReference>
<evidence type="ECO:0000313" key="4">
    <source>
        <dbReference type="Proteomes" id="UP001157974"/>
    </source>
</evidence>
<dbReference type="InterPro" id="IPR027417">
    <property type="entry name" value="P-loop_NTPase"/>
</dbReference>
<evidence type="ECO:0000259" key="2">
    <source>
        <dbReference type="PROSITE" id="PS51199"/>
    </source>
</evidence>
<dbReference type="PANTHER" id="PTHR12873">
    <property type="entry name" value="T7-LIKE MITOCHONDRIAL DNA HELICASE"/>
    <property type="match status" value="1"/>
</dbReference>
<dbReference type="SUPFAM" id="SSF52540">
    <property type="entry name" value="P-loop containing nucleoside triphosphate hydrolases"/>
    <property type="match status" value="1"/>
</dbReference>
<name>A0AAV8V179_9RHOD</name>
<dbReference type="Gene3D" id="3.40.50.300">
    <property type="entry name" value="P-loop containing nucleotide triphosphate hydrolases"/>
    <property type="match status" value="1"/>
</dbReference>